<comment type="caution">
    <text evidence="2">The sequence shown here is derived from an EMBL/GenBank/DDBJ whole genome shotgun (WGS) entry which is preliminary data.</text>
</comment>
<keyword evidence="3" id="KW-1185">Reference proteome</keyword>
<organism evidence="2 3">
    <name type="scientific">Dyadobacter luticola</name>
    <dbReference type="NCBI Taxonomy" id="1979387"/>
    <lineage>
        <taxon>Bacteria</taxon>
        <taxon>Pseudomonadati</taxon>
        <taxon>Bacteroidota</taxon>
        <taxon>Cytophagia</taxon>
        <taxon>Cytophagales</taxon>
        <taxon>Spirosomataceae</taxon>
        <taxon>Dyadobacter</taxon>
    </lineage>
</organism>
<dbReference type="InterPro" id="IPR036165">
    <property type="entry name" value="YefM-like_sf"/>
</dbReference>
<dbReference type="EMBL" id="VCEJ01000010">
    <property type="protein sequence ID" value="TLU97275.1"/>
    <property type="molecule type" value="Genomic_DNA"/>
</dbReference>
<evidence type="ECO:0000256" key="1">
    <source>
        <dbReference type="ARBA" id="ARBA00009981"/>
    </source>
</evidence>
<evidence type="ECO:0000313" key="3">
    <source>
        <dbReference type="Proteomes" id="UP000306402"/>
    </source>
</evidence>
<dbReference type="OrthoDB" id="3035307at2"/>
<name>A0A5R9KM45_9BACT</name>
<gene>
    <name evidence="2" type="ORF">FEN17_26785</name>
</gene>
<dbReference type="RefSeq" id="WP_138368509.1">
    <property type="nucleotide sequence ID" value="NZ_VCEJ01000010.1"/>
</dbReference>
<accession>A0A5R9KM45</accession>
<protein>
    <recommendedName>
        <fullName evidence="4">Prevent-host-death protein</fullName>
    </recommendedName>
</protein>
<dbReference type="Proteomes" id="UP000306402">
    <property type="component" value="Unassembled WGS sequence"/>
</dbReference>
<sequence length="86" mass="9928">MRIITAREFRGKQKDYLDLAEKERVIIHRGKNKKSVLLTPIDESTETDVFFSDPQMLNAIKEGIQDVKAGRVTSIRDLKNIWADIL</sequence>
<proteinExistence type="inferred from homology"/>
<dbReference type="AlphaFoldDB" id="A0A5R9KM45"/>
<reference evidence="2 3" key="1">
    <citation type="submission" date="2019-05" db="EMBL/GenBank/DDBJ databases">
        <authorList>
            <person name="Qu J.-H."/>
        </authorList>
    </citation>
    <scope>NUCLEOTIDE SEQUENCE [LARGE SCALE GENOMIC DNA]</scope>
    <source>
        <strain evidence="2 3">T17</strain>
    </source>
</reference>
<evidence type="ECO:0000313" key="2">
    <source>
        <dbReference type="EMBL" id="TLU97275.1"/>
    </source>
</evidence>
<dbReference type="SUPFAM" id="SSF143120">
    <property type="entry name" value="YefM-like"/>
    <property type="match status" value="1"/>
</dbReference>
<comment type="similarity">
    <text evidence="1">Belongs to the phD/YefM antitoxin family.</text>
</comment>
<evidence type="ECO:0008006" key="4">
    <source>
        <dbReference type="Google" id="ProtNLM"/>
    </source>
</evidence>